<name>A0ABZ2YUX2_9BACT</name>
<dbReference type="EMBL" id="CP149822">
    <property type="protein sequence ID" value="WZN43263.1"/>
    <property type="molecule type" value="Genomic_DNA"/>
</dbReference>
<sequence>MTTAFLMEDLRKSTRELTEALRLFSQEQLNQVPFPGSWTPGQVGQHLLKSETGVTELLRGNTQPATRQPDAHHETIRSLFLDFNIKMESPEFIIPDNHPKDREELIRSLEENRENVLQAASEQDLDLLLTDFDMPDWGPLSGQEWLTFMTVHSRRHTHQLHKIHRHLQG</sequence>
<keyword evidence="3" id="KW-1185">Reference proteome</keyword>
<dbReference type="Pfam" id="PF12867">
    <property type="entry name" value="DinB_2"/>
    <property type="match status" value="1"/>
</dbReference>
<feature type="domain" description="DinB-like" evidence="1">
    <location>
        <begin position="10"/>
        <end position="160"/>
    </location>
</feature>
<proteinExistence type="predicted"/>
<gene>
    <name evidence="2" type="ORF">WJU16_09490</name>
</gene>
<dbReference type="Proteomes" id="UP001485459">
    <property type="component" value="Chromosome"/>
</dbReference>
<organism evidence="2 3">
    <name type="scientific">Chitinophaga pollutisoli</name>
    <dbReference type="NCBI Taxonomy" id="3133966"/>
    <lineage>
        <taxon>Bacteria</taxon>
        <taxon>Pseudomonadati</taxon>
        <taxon>Bacteroidota</taxon>
        <taxon>Chitinophagia</taxon>
        <taxon>Chitinophagales</taxon>
        <taxon>Chitinophagaceae</taxon>
        <taxon>Chitinophaga</taxon>
    </lineage>
</organism>
<dbReference type="InterPro" id="IPR024775">
    <property type="entry name" value="DinB-like"/>
</dbReference>
<evidence type="ECO:0000259" key="1">
    <source>
        <dbReference type="Pfam" id="PF12867"/>
    </source>
</evidence>
<protein>
    <submittedName>
        <fullName evidence="2">DinB family protein</fullName>
    </submittedName>
</protein>
<dbReference type="Gene3D" id="1.20.120.450">
    <property type="entry name" value="dinb family like domain"/>
    <property type="match status" value="1"/>
</dbReference>
<dbReference type="RefSeq" id="WP_341838080.1">
    <property type="nucleotide sequence ID" value="NZ_CP149822.1"/>
</dbReference>
<dbReference type="SUPFAM" id="SSF109854">
    <property type="entry name" value="DinB/YfiT-like putative metalloenzymes"/>
    <property type="match status" value="1"/>
</dbReference>
<dbReference type="InterPro" id="IPR034660">
    <property type="entry name" value="DinB/YfiT-like"/>
</dbReference>
<reference evidence="3" key="1">
    <citation type="submission" date="2024-03" db="EMBL/GenBank/DDBJ databases">
        <title>Chitinophaga horti sp. nov., isolated from garden soil.</title>
        <authorList>
            <person name="Lee D.S."/>
            <person name="Han D.M."/>
            <person name="Baek J.H."/>
            <person name="Choi D.G."/>
            <person name="Jeon J.H."/>
            <person name="Jeon C.O."/>
        </authorList>
    </citation>
    <scope>NUCLEOTIDE SEQUENCE [LARGE SCALE GENOMIC DNA]</scope>
    <source>
        <strain evidence="3">GPA1</strain>
    </source>
</reference>
<evidence type="ECO:0000313" key="3">
    <source>
        <dbReference type="Proteomes" id="UP001485459"/>
    </source>
</evidence>
<evidence type="ECO:0000313" key="2">
    <source>
        <dbReference type="EMBL" id="WZN43263.1"/>
    </source>
</evidence>
<accession>A0ABZ2YUX2</accession>